<dbReference type="Gene3D" id="1.10.1740.10">
    <property type="match status" value="1"/>
</dbReference>
<keyword evidence="3" id="KW-0731">Sigma factor</keyword>
<dbReference type="InterPro" id="IPR013249">
    <property type="entry name" value="RNA_pol_sigma70_r4_t2"/>
</dbReference>
<dbReference type="RefSeq" id="WP_089837806.1">
    <property type="nucleotide sequence ID" value="NZ_FNBN01000011.1"/>
</dbReference>
<dbReference type="Proteomes" id="UP000199045">
    <property type="component" value="Unassembled WGS sequence"/>
</dbReference>
<dbReference type="PANTHER" id="PTHR43133">
    <property type="entry name" value="RNA POLYMERASE ECF-TYPE SIGMA FACTO"/>
    <property type="match status" value="1"/>
</dbReference>
<gene>
    <name evidence="7" type="ORF">SAMN04488121_111107</name>
</gene>
<dbReference type="InterPro" id="IPR014284">
    <property type="entry name" value="RNA_pol_sigma-70_dom"/>
</dbReference>
<feature type="domain" description="RNA polymerase sigma-70 region 2" evidence="5">
    <location>
        <begin position="24"/>
        <end position="90"/>
    </location>
</feature>
<comment type="similarity">
    <text evidence="1">Belongs to the sigma-70 factor family. ECF subfamily.</text>
</comment>
<sequence length="188" mass="22225">MKDTTENALFNRIASNDTLAFRQLYDKYFPILCTNATKILKSALWSEEISQEVFLYIWENRKQLATIENPKAWLFRIASNKCLDRIRRQGVEIRAQYIIQNVSHEEPNGRHDYNLVRQLIAEAVLQLPEQQRQAYRLHQEELSYKEIAERLGISPNTVRNHLVRAFAGIRQHLLNHGIPLFVIFFYLQ</sequence>
<name>A0A1G8BNY2_CHIFI</name>
<dbReference type="AlphaFoldDB" id="A0A1G8BNY2"/>
<evidence type="ECO:0000259" key="5">
    <source>
        <dbReference type="Pfam" id="PF04542"/>
    </source>
</evidence>
<dbReference type="GO" id="GO:0016987">
    <property type="term" value="F:sigma factor activity"/>
    <property type="evidence" value="ECO:0007669"/>
    <property type="project" value="UniProtKB-KW"/>
</dbReference>
<evidence type="ECO:0000313" key="8">
    <source>
        <dbReference type="Proteomes" id="UP000199045"/>
    </source>
</evidence>
<dbReference type="STRING" id="104663.SAMN04488121_111107"/>
<dbReference type="Gene3D" id="1.10.10.10">
    <property type="entry name" value="Winged helix-like DNA-binding domain superfamily/Winged helix DNA-binding domain"/>
    <property type="match status" value="1"/>
</dbReference>
<dbReference type="GO" id="GO:0003677">
    <property type="term" value="F:DNA binding"/>
    <property type="evidence" value="ECO:0007669"/>
    <property type="project" value="InterPro"/>
</dbReference>
<evidence type="ECO:0000313" key="7">
    <source>
        <dbReference type="EMBL" id="SDH34843.1"/>
    </source>
</evidence>
<evidence type="ECO:0000259" key="6">
    <source>
        <dbReference type="Pfam" id="PF08281"/>
    </source>
</evidence>
<organism evidence="7 8">
    <name type="scientific">Chitinophaga filiformis</name>
    <name type="common">Myxococcus filiformis</name>
    <name type="synonym">Flexibacter filiformis</name>
    <dbReference type="NCBI Taxonomy" id="104663"/>
    <lineage>
        <taxon>Bacteria</taxon>
        <taxon>Pseudomonadati</taxon>
        <taxon>Bacteroidota</taxon>
        <taxon>Chitinophagia</taxon>
        <taxon>Chitinophagales</taxon>
        <taxon>Chitinophagaceae</taxon>
        <taxon>Chitinophaga</taxon>
    </lineage>
</organism>
<reference evidence="7 8" key="1">
    <citation type="submission" date="2016-10" db="EMBL/GenBank/DDBJ databases">
        <authorList>
            <person name="de Groot N.N."/>
        </authorList>
    </citation>
    <scope>NUCLEOTIDE SEQUENCE [LARGE SCALE GENOMIC DNA]</scope>
    <source>
        <strain evidence="7 8">DSM 527</strain>
    </source>
</reference>
<evidence type="ECO:0000256" key="3">
    <source>
        <dbReference type="ARBA" id="ARBA00023082"/>
    </source>
</evidence>
<proteinExistence type="inferred from homology"/>
<dbReference type="GO" id="GO:0006352">
    <property type="term" value="P:DNA-templated transcription initiation"/>
    <property type="evidence" value="ECO:0007669"/>
    <property type="project" value="InterPro"/>
</dbReference>
<keyword evidence="4" id="KW-0804">Transcription</keyword>
<dbReference type="InterPro" id="IPR013324">
    <property type="entry name" value="RNA_pol_sigma_r3/r4-like"/>
</dbReference>
<dbReference type="Pfam" id="PF04542">
    <property type="entry name" value="Sigma70_r2"/>
    <property type="match status" value="1"/>
</dbReference>
<feature type="domain" description="RNA polymerase sigma factor 70 region 4 type 2" evidence="6">
    <location>
        <begin position="118"/>
        <end position="166"/>
    </location>
</feature>
<dbReference type="SUPFAM" id="SSF88659">
    <property type="entry name" value="Sigma3 and sigma4 domains of RNA polymerase sigma factors"/>
    <property type="match status" value="1"/>
</dbReference>
<dbReference type="InterPro" id="IPR039425">
    <property type="entry name" value="RNA_pol_sigma-70-like"/>
</dbReference>
<dbReference type="CDD" id="cd06171">
    <property type="entry name" value="Sigma70_r4"/>
    <property type="match status" value="1"/>
</dbReference>
<evidence type="ECO:0000256" key="1">
    <source>
        <dbReference type="ARBA" id="ARBA00010641"/>
    </source>
</evidence>
<keyword evidence="2" id="KW-0805">Transcription regulation</keyword>
<dbReference type="EMBL" id="FNBN01000011">
    <property type="protein sequence ID" value="SDH34843.1"/>
    <property type="molecule type" value="Genomic_DNA"/>
</dbReference>
<evidence type="ECO:0000256" key="2">
    <source>
        <dbReference type="ARBA" id="ARBA00023015"/>
    </source>
</evidence>
<dbReference type="NCBIfam" id="TIGR02937">
    <property type="entry name" value="sigma70-ECF"/>
    <property type="match status" value="1"/>
</dbReference>
<evidence type="ECO:0000256" key="4">
    <source>
        <dbReference type="ARBA" id="ARBA00023163"/>
    </source>
</evidence>
<dbReference type="SUPFAM" id="SSF88946">
    <property type="entry name" value="Sigma2 domain of RNA polymerase sigma factors"/>
    <property type="match status" value="1"/>
</dbReference>
<dbReference type="NCBIfam" id="TIGR02985">
    <property type="entry name" value="Sig70_bacteroi1"/>
    <property type="match status" value="1"/>
</dbReference>
<dbReference type="PANTHER" id="PTHR43133:SF46">
    <property type="entry name" value="RNA POLYMERASE SIGMA-70 FACTOR ECF SUBFAMILY"/>
    <property type="match status" value="1"/>
</dbReference>
<dbReference type="Pfam" id="PF08281">
    <property type="entry name" value="Sigma70_r4_2"/>
    <property type="match status" value="1"/>
</dbReference>
<dbReference type="InterPro" id="IPR036388">
    <property type="entry name" value="WH-like_DNA-bd_sf"/>
</dbReference>
<dbReference type="InterPro" id="IPR013325">
    <property type="entry name" value="RNA_pol_sigma_r2"/>
</dbReference>
<dbReference type="InterPro" id="IPR014327">
    <property type="entry name" value="RNA_pol_sigma70_bacteroid"/>
</dbReference>
<dbReference type="OrthoDB" id="676373at2"/>
<protein>
    <submittedName>
        <fullName evidence="7">RNA polymerase sigma-70 factor, ECF subfamily</fullName>
    </submittedName>
</protein>
<accession>A0A1G8BNY2</accession>
<dbReference type="InterPro" id="IPR007627">
    <property type="entry name" value="RNA_pol_sigma70_r2"/>
</dbReference>